<keyword evidence="1" id="KW-0472">Membrane</keyword>
<feature type="transmembrane region" description="Helical" evidence="1">
    <location>
        <begin position="199"/>
        <end position="217"/>
    </location>
</feature>
<feature type="transmembrane region" description="Helical" evidence="1">
    <location>
        <begin position="178"/>
        <end position="193"/>
    </location>
</feature>
<feature type="transmembrane region" description="Helical" evidence="1">
    <location>
        <begin position="97"/>
        <end position="114"/>
    </location>
</feature>
<feature type="transmembrane region" description="Helical" evidence="1">
    <location>
        <begin position="406"/>
        <end position="423"/>
    </location>
</feature>
<feature type="transmembrane region" description="Helical" evidence="1">
    <location>
        <begin position="382"/>
        <end position="400"/>
    </location>
</feature>
<dbReference type="NCBIfam" id="TIGR04370">
    <property type="entry name" value="glyco_rpt_poly"/>
    <property type="match status" value="1"/>
</dbReference>
<protein>
    <submittedName>
        <fullName evidence="2">Oligosaccharide repeat unit polymerase Wzy</fullName>
    </submittedName>
</protein>
<proteinExistence type="predicted"/>
<reference evidence="2" key="2">
    <citation type="submission" date="2016-06" db="EMBL/GenBank/DDBJ databases">
        <authorList>
            <person name="Kjaerup R.B."/>
            <person name="Dalgaard T.S."/>
            <person name="Juul-Madsen H.R."/>
        </authorList>
    </citation>
    <scope>NUCLEOTIDE SEQUENCE</scope>
    <source>
        <strain evidence="2">SSI-22F</strain>
    </source>
</reference>
<accession>A0A1A9BKH5</accession>
<feature type="transmembrane region" description="Helical" evidence="1">
    <location>
        <begin position="59"/>
        <end position="77"/>
    </location>
</feature>
<dbReference type="EMBL" id="LT594600">
    <property type="protein sequence ID" value="SBT85401.1"/>
    <property type="molecule type" value="Genomic_DNA"/>
</dbReference>
<gene>
    <name evidence="2" type="primary">wzy</name>
</gene>
<feature type="transmembrane region" description="Helical" evidence="1">
    <location>
        <begin position="352"/>
        <end position="370"/>
    </location>
</feature>
<keyword evidence="1" id="KW-1133">Transmembrane helix</keyword>
<organism evidence="2">
    <name type="scientific">Streptococcus pneumoniae</name>
    <dbReference type="NCBI Taxonomy" id="1313"/>
    <lineage>
        <taxon>Bacteria</taxon>
        <taxon>Bacillati</taxon>
        <taxon>Bacillota</taxon>
        <taxon>Bacilli</taxon>
        <taxon>Lactobacillales</taxon>
        <taxon>Streptococcaceae</taxon>
        <taxon>Streptococcus</taxon>
    </lineage>
</organism>
<reference evidence="2" key="1">
    <citation type="submission" date="2016-06" db="EMBL/GenBank/DDBJ databases">
        <title>Whole Genome Sequencing of Streptococcus pneumoniae: Development, Evaluation and Verification of Targets for Serogroup and Serotype Prediction using an Automated Pipeline.</title>
        <authorList>
            <person name="Kapatai G."/>
            <person name="Sheppard C.L."/>
            <person name="Al-Shahib A."/>
            <person name="Litt D.J."/>
            <person name="Underwood A.P."/>
            <person name="Harrison T.G."/>
            <person name="Fry N.K."/>
        </authorList>
    </citation>
    <scope>NUCLEOTIDE SEQUENCE</scope>
    <source>
        <strain evidence="2">SSI-22F</strain>
    </source>
</reference>
<evidence type="ECO:0000256" key="1">
    <source>
        <dbReference type="SAM" id="Phobius"/>
    </source>
</evidence>
<feature type="transmembrane region" description="Helical" evidence="1">
    <location>
        <begin position="229"/>
        <end position="247"/>
    </location>
</feature>
<sequence>KLNLSMLALTIGTVVFVKKTYRTFLNPIILFVILWFIITTLSSLKLFQLFEISTHTQQIILLGTSLFVIGGGIAIWFRDKFYFKVGGNSYFTTDFEINYNLFFLLGIICLFYYLPDFFSSLVSLIRGGNLNLVRQSAQDAVDTSGLKNFIGTFIVSPSAMVLEILGVLDFWSNKKGRKLFYLSLAVIFVRVIADAGRTPLFNVVIYLLLTVLANRFSEKTEKKRKVSKIKIVNYGMLGSIILWLSTLSRTTTSVYRILYFYFAMSPILLEKWSSVLDSEKLVTKGLVSLNGFFFSISYVLKNLFRIDYSQRVLEAYTMIANTDAIWYNIAPGLTKANAYVSLFWFFYADGRLLGVLIGSLLYGTFCGYIFCRYIQQQNKKNLAMLLFIYQGVFFSFIRFPFSKSNYAIAFVLLLFFAFKKKGIEKSV</sequence>
<dbReference type="AlphaFoldDB" id="A0A1A9BKH5"/>
<feature type="transmembrane region" description="Helical" evidence="1">
    <location>
        <begin position="281"/>
        <end position="300"/>
    </location>
</feature>
<feature type="transmembrane region" description="Helical" evidence="1">
    <location>
        <begin position="149"/>
        <end position="171"/>
    </location>
</feature>
<feature type="non-terminal residue" evidence="2">
    <location>
        <position position="1"/>
    </location>
</feature>
<name>A0A1A9BKH5_STREE</name>
<evidence type="ECO:0000313" key="2">
    <source>
        <dbReference type="EMBL" id="SBT85401.1"/>
    </source>
</evidence>
<keyword evidence="1" id="KW-0812">Transmembrane</keyword>
<feature type="transmembrane region" description="Helical" evidence="1">
    <location>
        <begin position="28"/>
        <end position="47"/>
    </location>
</feature>